<accession>A0ABY9DAI4</accession>
<protein>
    <submittedName>
        <fullName evidence="1">Uncharacterized protein</fullName>
    </submittedName>
</protein>
<dbReference type="Pfam" id="PF09366">
    <property type="entry name" value="DUF1997"/>
    <property type="match status" value="1"/>
</dbReference>
<dbReference type="PANTHER" id="PTHR34133">
    <property type="entry name" value="OS07G0633000 PROTEIN"/>
    <property type="match status" value="1"/>
</dbReference>
<organism evidence="1 2">
    <name type="scientific">Vitis vinifera</name>
    <name type="common">Grape</name>
    <dbReference type="NCBI Taxonomy" id="29760"/>
    <lineage>
        <taxon>Eukaryota</taxon>
        <taxon>Viridiplantae</taxon>
        <taxon>Streptophyta</taxon>
        <taxon>Embryophyta</taxon>
        <taxon>Tracheophyta</taxon>
        <taxon>Spermatophyta</taxon>
        <taxon>Magnoliopsida</taxon>
        <taxon>eudicotyledons</taxon>
        <taxon>Gunneridae</taxon>
        <taxon>Pentapetalae</taxon>
        <taxon>rosids</taxon>
        <taxon>Vitales</taxon>
        <taxon>Vitaceae</taxon>
        <taxon>Viteae</taxon>
        <taxon>Vitis</taxon>
    </lineage>
</organism>
<reference evidence="1 2" key="1">
    <citation type="journal article" date="2023" name="Hortic Res">
        <title>The complete reference genome for grapevine (Vitis vinifera L.) genetics and breeding.</title>
        <authorList>
            <person name="Shi X."/>
            <person name="Cao S."/>
            <person name="Wang X."/>
            <person name="Huang S."/>
            <person name="Wang Y."/>
            <person name="Liu Z."/>
            <person name="Liu W."/>
            <person name="Leng X."/>
            <person name="Peng Y."/>
            <person name="Wang N."/>
            <person name="Wang Y."/>
            <person name="Ma Z."/>
            <person name="Xu X."/>
            <person name="Zhang F."/>
            <person name="Xue H."/>
            <person name="Zhong H."/>
            <person name="Wang Y."/>
            <person name="Zhang K."/>
            <person name="Velt A."/>
            <person name="Avia K."/>
            <person name="Holtgrawe D."/>
            <person name="Grimplet J."/>
            <person name="Matus J.T."/>
            <person name="Ware D."/>
            <person name="Wu X."/>
            <person name="Wang H."/>
            <person name="Liu C."/>
            <person name="Fang Y."/>
            <person name="Rustenholz C."/>
            <person name="Cheng Z."/>
            <person name="Xiao H."/>
            <person name="Zhou Y."/>
        </authorList>
    </citation>
    <scope>NUCLEOTIDE SEQUENCE [LARGE SCALE GENOMIC DNA]</scope>
    <source>
        <strain evidence="2">cv. Pinot noir / PN40024</strain>
        <tissue evidence="1">Leaf</tissue>
    </source>
</reference>
<evidence type="ECO:0000313" key="1">
    <source>
        <dbReference type="EMBL" id="WKA04660.1"/>
    </source>
</evidence>
<dbReference type="PANTHER" id="PTHR34133:SF8">
    <property type="entry name" value="OS07G0633000 PROTEIN"/>
    <property type="match status" value="1"/>
</dbReference>
<name>A0ABY9DAI4_VITVI</name>
<gene>
    <name evidence="1" type="ORF">VitviT2T_022673</name>
</gene>
<keyword evidence="2" id="KW-1185">Reference proteome</keyword>
<sequence>MSEVAAGSAFIPRHHHHFPLGIGKWKDQLVKPNRQWHVVTQPKWQPVIKNQMVKPSTYTSRISTDLPLYESPGALFDEYLEDQPRVFKAIFPDKRRSQRINEEEWRIQMLPIQFLFLTVWPVIDMRLRCKSRGKDYPPDVPHNITKVLELNIIRWELQGLDDLLKPSHFSLGVKGALYPERQAMQSRLKGQLEMSISFVLPPVLALVPEDGLRSVAESVLKRLLENMKHKVNGSLLADYNEFRKQKLKNLV</sequence>
<evidence type="ECO:0000313" key="2">
    <source>
        <dbReference type="Proteomes" id="UP001227230"/>
    </source>
</evidence>
<dbReference type="InterPro" id="IPR018971">
    <property type="entry name" value="DUF1997"/>
</dbReference>
<dbReference type="Proteomes" id="UP001227230">
    <property type="component" value="Chromosome 14"/>
</dbReference>
<proteinExistence type="predicted"/>
<dbReference type="EMBL" id="CP126661">
    <property type="protein sequence ID" value="WKA04660.1"/>
    <property type="molecule type" value="Genomic_DNA"/>
</dbReference>